<feature type="transmembrane region" description="Helical" evidence="1">
    <location>
        <begin position="66"/>
        <end position="83"/>
    </location>
</feature>
<name>A0A060DXP0_9PROT</name>
<sequence length="84" mass="9940">MRAAHDTNAVRRKIEAKGAAPNIPPKVNRRWKSCFSPYLYRNRNAIERMFNRLKDFRRITTRYDRLAVNFLAAVQIAALVSYWL</sequence>
<dbReference type="KEGG" id="abq:ABAZ39_27540"/>
<dbReference type="Proteomes" id="UP000027186">
    <property type="component" value="Plasmid AbAZ39_p3"/>
</dbReference>
<reference evidence="3 4" key="1">
    <citation type="journal article" date="2014" name="Genome Announc.">
        <title>Complete Genome Sequence of the Model Rhizosphere Strain Azospirillum brasilense Az39, Successfully Applied in Agriculture.</title>
        <authorList>
            <person name="Rivera D."/>
            <person name="Revale S."/>
            <person name="Molina R."/>
            <person name="Gualpa J."/>
            <person name="Puente M."/>
            <person name="Maroniche G."/>
            <person name="Paris G."/>
            <person name="Baker D."/>
            <person name="Clavijo B."/>
            <person name="McLay K."/>
            <person name="Spaepen S."/>
            <person name="Perticari A."/>
            <person name="Vazquez M."/>
            <person name="Wisniewski-Dye F."/>
            <person name="Watkins C."/>
            <person name="Martinez-Abarca F."/>
            <person name="Vanderleyden J."/>
            <person name="Cassan F."/>
        </authorList>
    </citation>
    <scope>NUCLEOTIDE SEQUENCE [LARGE SCALE GENOMIC DNA]</scope>
    <source>
        <strain evidence="3 4">Az39</strain>
        <plasmid evidence="3">AbAZ39_p3</plasmid>
    </source>
</reference>
<keyword evidence="1" id="KW-0812">Transmembrane</keyword>
<geneLocation type="plasmid" evidence="3 4">
    <name>AbAZ39_p3</name>
</geneLocation>
<feature type="domain" description="Transposase DDE" evidence="2">
    <location>
        <begin position="5"/>
        <end position="80"/>
    </location>
</feature>
<keyword evidence="3" id="KW-0614">Plasmid</keyword>
<gene>
    <name evidence="3" type="ORF">ABAZ39_27540</name>
</gene>
<dbReference type="InterPro" id="IPR025668">
    <property type="entry name" value="Tnp_DDE_dom"/>
</dbReference>
<organism evidence="3 4">
    <name type="scientific">Azospirillum argentinense</name>
    <dbReference type="NCBI Taxonomy" id="2970906"/>
    <lineage>
        <taxon>Bacteria</taxon>
        <taxon>Pseudomonadati</taxon>
        <taxon>Pseudomonadota</taxon>
        <taxon>Alphaproteobacteria</taxon>
        <taxon>Rhodospirillales</taxon>
        <taxon>Azospirillaceae</taxon>
        <taxon>Azospirillum</taxon>
    </lineage>
</organism>
<evidence type="ECO:0000259" key="2">
    <source>
        <dbReference type="Pfam" id="PF13586"/>
    </source>
</evidence>
<evidence type="ECO:0000256" key="1">
    <source>
        <dbReference type="SAM" id="Phobius"/>
    </source>
</evidence>
<dbReference type="EMBL" id="CP007796">
    <property type="protein sequence ID" value="AIB15624.1"/>
    <property type="molecule type" value="Genomic_DNA"/>
</dbReference>
<evidence type="ECO:0000313" key="4">
    <source>
        <dbReference type="Proteomes" id="UP000027186"/>
    </source>
</evidence>
<proteinExistence type="predicted"/>
<protein>
    <submittedName>
        <fullName evidence="3">Transposase</fullName>
    </submittedName>
</protein>
<dbReference type="AlphaFoldDB" id="A0A060DXP0"/>
<keyword evidence="1" id="KW-1133">Transmembrane helix</keyword>
<accession>A0A060DXP0</accession>
<evidence type="ECO:0000313" key="3">
    <source>
        <dbReference type="EMBL" id="AIB15624.1"/>
    </source>
</evidence>
<dbReference type="Pfam" id="PF13586">
    <property type="entry name" value="DDE_Tnp_1_2"/>
    <property type="match status" value="1"/>
</dbReference>
<keyword evidence="1" id="KW-0472">Membrane</keyword>